<comment type="catalytic activity">
    <reaction evidence="6">
        <text>uridine + ATP = UMP + ADP + H(+)</text>
        <dbReference type="Rhea" id="RHEA:16825"/>
        <dbReference type="ChEBI" id="CHEBI:15378"/>
        <dbReference type="ChEBI" id="CHEBI:16704"/>
        <dbReference type="ChEBI" id="CHEBI:30616"/>
        <dbReference type="ChEBI" id="CHEBI:57865"/>
        <dbReference type="ChEBI" id="CHEBI:456216"/>
        <dbReference type="EC" id="2.7.1.48"/>
    </reaction>
</comment>
<dbReference type="EC" id="2.7.1.48" evidence="6"/>
<proteinExistence type="inferred from homology"/>
<sequence length="453" mass="51091">MSGDSHCSSSRYIPPWTQPYIIGVAGCSGSGKTSVAQMIIEEINQPWTVLLSLDNFYKSLSPEMSAKAFANDYDFDKPDALDLDLLFKCVQELRNGRKAEIPVYSFAHHQRTERTTTIYGANVIIIEGIYALYNPDLLELMDTKVYVDTDLDICLARRLNRDIVHRGRDLEGILKQWHRFVKPNSERFVIPTISSADVVIPRGADNTVGIDMLTKHINKQLDIKSREHLSHLEMLSQSTEALNYENVTILEETNQLKVINTTLFDRECDRTEFIFFFDRIAILLINAGLEFLDCRESEIRYTPGNHAYRFMEQLHAVVAVSIIRSGDCFMDSLKKTFPELTVGKLLIQQDTHTGEPRLHTERLPDIAGRKVFLLDAQIVSGSAAIMAVQVLVDHGVAEADIVLVCYLATKVGIKRILRAFGGIAIVIGKQQSDEQGSSFFKSRFIDAQYFGTS</sequence>
<dbReference type="Gene3D" id="3.40.50.300">
    <property type="entry name" value="P-loop containing nucleotide triphosphate hydrolases"/>
    <property type="match status" value="1"/>
</dbReference>
<protein>
    <recommendedName>
        <fullName evidence="6">Uridine kinase</fullName>
        <ecNumber evidence="6">2.7.1.48</ecNumber>
    </recommendedName>
</protein>
<evidence type="ECO:0000256" key="6">
    <source>
        <dbReference type="RuleBase" id="RU003825"/>
    </source>
</evidence>
<dbReference type="HOGENOM" id="CLU_021278_0_2_1"/>
<dbReference type="NCBIfam" id="TIGR00235">
    <property type="entry name" value="udk"/>
    <property type="match status" value="1"/>
</dbReference>
<dbReference type="Gene3D" id="3.40.50.2020">
    <property type="match status" value="1"/>
</dbReference>
<dbReference type="Pfam" id="PF00485">
    <property type="entry name" value="PRK"/>
    <property type="match status" value="1"/>
</dbReference>
<dbReference type="GO" id="GO:0044206">
    <property type="term" value="P:UMP salvage"/>
    <property type="evidence" value="ECO:0007669"/>
    <property type="project" value="UniProtKB-UniPathway"/>
</dbReference>
<feature type="domain" description="Phosphoribulokinase/uridine kinase" evidence="7">
    <location>
        <begin position="21"/>
        <end position="208"/>
    </location>
</feature>
<name>W6MNL9_9ASCO</name>
<dbReference type="PANTHER" id="PTHR10285">
    <property type="entry name" value="URIDINE KINASE"/>
    <property type="match status" value="1"/>
</dbReference>
<dbReference type="AlphaFoldDB" id="W6MNL9"/>
<gene>
    <name evidence="9" type="ORF">KUCA_T00002620001</name>
</gene>
<evidence type="ECO:0000259" key="8">
    <source>
        <dbReference type="Pfam" id="PF14681"/>
    </source>
</evidence>
<dbReference type="FunFam" id="3.40.50.300:FF:000339">
    <property type="entry name" value="Uridine kinase"/>
    <property type="match status" value="1"/>
</dbReference>
<dbReference type="InterPro" id="IPR029057">
    <property type="entry name" value="PRTase-like"/>
</dbReference>
<dbReference type="RefSeq" id="XP_022458648.1">
    <property type="nucleotide sequence ID" value="XM_022602888.1"/>
</dbReference>
<evidence type="ECO:0000256" key="1">
    <source>
        <dbReference type="ARBA" id="ARBA00004690"/>
    </source>
</evidence>
<dbReference type="InterPro" id="IPR027417">
    <property type="entry name" value="P-loop_NTPase"/>
</dbReference>
<dbReference type="UniPathway" id="UPA00579">
    <property type="reaction ID" value="UER00640"/>
</dbReference>
<dbReference type="SUPFAM" id="SSF53271">
    <property type="entry name" value="PRTase-like"/>
    <property type="match status" value="1"/>
</dbReference>
<dbReference type="SUPFAM" id="SSF52540">
    <property type="entry name" value="P-loop containing nucleoside triphosphate hydrolases"/>
    <property type="match status" value="1"/>
</dbReference>
<dbReference type="GO" id="GO:0044211">
    <property type="term" value="P:CTP salvage"/>
    <property type="evidence" value="ECO:0007669"/>
    <property type="project" value="UniProtKB-UniPathway"/>
</dbReference>
<dbReference type="Proteomes" id="UP000019384">
    <property type="component" value="Unassembled WGS sequence"/>
</dbReference>
<keyword evidence="6" id="KW-0067">ATP-binding</keyword>
<evidence type="ECO:0000256" key="4">
    <source>
        <dbReference type="ARBA" id="ARBA00022741"/>
    </source>
</evidence>
<dbReference type="CDD" id="cd06223">
    <property type="entry name" value="PRTases_typeI"/>
    <property type="match status" value="1"/>
</dbReference>
<dbReference type="InterPro" id="IPR000764">
    <property type="entry name" value="Uridine_kinase-like"/>
</dbReference>
<dbReference type="GO" id="GO:0043771">
    <property type="term" value="F:cytidine kinase activity"/>
    <property type="evidence" value="ECO:0007669"/>
    <property type="project" value="RHEA"/>
</dbReference>
<keyword evidence="3 6" id="KW-0808">Transferase</keyword>
<dbReference type="Pfam" id="PF14681">
    <property type="entry name" value="UPRTase"/>
    <property type="match status" value="1"/>
</dbReference>
<reference evidence="9" key="2">
    <citation type="submission" date="2014-02" db="EMBL/GenBank/DDBJ databases">
        <title>Complete DNA sequence of /Kuraishia capsulata/ illustrates novel genomic features among budding yeasts (/Saccharomycotina/).</title>
        <authorList>
            <person name="Morales L."/>
            <person name="Noel B."/>
            <person name="Porcel B."/>
            <person name="Marcet-Houben M."/>
            <person name="Hullo M-F."/>
            <person name="Sacerdot C."/>
            <person name="Tekaia F."/>
            <person name="Leh-Louis V."/>
            <person name="Despons L."/>
            <person name="Khanna V."/>
            <person name="Aury J-M."/>
            <person name="Barbe V."/>
            <person name="Couloux A."/>
            <person name="Labadie K."/>
            <person name="Pelletier E."/>
            <person name="Souciet J-L."/>
            <person name="Boekhout T."/>
            <person name="Gabaldon T."/>
            <person name="Wincker P."/>
            <person name="Dujon B."/>
        </authorList>
    </citation>
    <scope>NUCLEOTIDE SEQUENCE</scope>
    <source>
        <strain evidence="9">CBS 1993</strain>
    </source>
</reference>
<evidence type="ECO:0000256" key="3">
    <source>
        <dbReference type="ARBA" id="ARBA00022679"/>
    </source>
</evidence>
<keyword evidence="10" id="KW-1185">Reference proteome</keyword>
<evidence type="ECO:0000256" key="2">
    <source>
        <dbReference type="ARBA" id="ARBA00004784"/>
    </source>
</evidence>
<dbReference type="UniPathway" id="UPA00574">
    <property type="reaction ID" value="UER00637"/>
</dbReference>
<dbReference type="NCBIfam" id="NF004018">
    <property type="entry name" value="PRK05480.1"/>
    <property type="match status" value="1"/>
</dbReference>
<comment type="pathway">
    <text evidence="2 6">Pyrimidine metabolism; CTP biosynthesis via salvage pathway; CTP from cytidine: step 1/3.</text>
</comment>
<dbReference type="PRINTS" id="PR00988">
    <property type="entry name" value="URIDINKINASE"/>
</dbReference>
<comment type="catalytic activity">
    <reaction evidence="6">
        <text>cytidine + ATP = CMP + ADP + H(+)</text>
        <dbReference type="Rhea" id="RHEA:24674"/>
        <dbReference type="ChEBI" id="CHEBI:15378"/>
        <dbReference type="ChEBI" id="CHEBI:17562"/>
        <dbReference type="ChEBI" id="CHEBI:30616"/>
        <dbReference type="ChEBI" id="CHEBI:60377"/>
        <dbReference type="ChEBI" id="CHEBI:456216"/>
        <dbReference type="EC" id="2.7.1.48"/>
    </reaction>
</comment>
<dbReference type="OrthoDB" id="738517at2759"/>
<evidence type="ECO:0000256" key="5">
    <source>
        <dbReference type="ARBA" id="ARBA00022777"/>
    </source>
</evidence>
<reference evidence="9" key="1">
    <citation type="submission" date="2013-12" db="EMBL/GenBank/DDBJ databases">
        <authorList>
            <person name="Genoscope - CEA"/>
        </authorList>
    </citation>
    <scope>NUCLEOTIDE SEQUENCE</scope>
    <source>
        <strain evidence="9">CBS 1993</strain>
    </source>
</reference>
<dbReference type="EMBL" id="HG793127">
    <property type="protein sequence ID" value="CDK26647.1"/>
    <property type="molecule type" value="Genomic_DNA"/>
</dbReference>
<evidence type="ECO:0000259" key="7">
    <source>
        <dbReference type="Pfam" id="PF00485"/>
    </source>
</evidence>
<keyword evidence="4 6" id="KW-0547">Nucleotide-binding</keyword>
<dbReference type="GO" id="GO:0005524">
    <property type="term" value="F:ATP binding"/>
    <property type="evidence" value="ECO:0007669"/>
    <property type="project" value="UniProtKB-KW"/>
</dbReference>
<dbReference type="GO" id="GO:0004849">
    <property type="term" value="F:uridine kinase activity"/>
    <property type="evidence" value="ECO:0007669"/>
    <property type="project" value="UniProtKB-EC"/>
</dbReference>
<dbReference type="InterPro" id="IPR000836">
    <property type="entry name" value="PRTase_dom"/>
</dbReference>
<dbReference type="InterPro" id="IPR006083">
    <property type="entry name" value="PRK/URK"/>
</dbReference>
<organism evidence="9 10">
    <name type="scientific">Kuraishia capsulata CBS 1993</name>
    <dbReference type="NCBI Taxonomy" id="1382522"/>
    <lineage>
        <taxon>Eukaryota</taxon>
        <taxon>Fungi</taxon>
        <taxon>Dikarya</taxon>
        <taxon>Ascomycota</taxon>
        <taxon>Saccharomycotina</taxon>
        <taxon>Pichiomycetes</taxon>
        <taxon>Pichiales</taxon>
        <taxon>Pichiaceae</taxon>
        <taxon>Kuraishia</taxon>
    </lineage>
</organism>
<dbReference type="GeneID" id="34520036"/>
<comment type="pathway">
    <text evidence="1 6">Pyrimidine metabolism; UMP biosynthesis via salvage pathway; UMP from uridine: step 1/1.</text>
</comment>
<evidence type="ECO:0000313" key="9">
    <source>
        <dbReference type="EMBL" id="CDK26647.1"/>
    </source>
</evidence>
<accession>W6MNL9</accession>
<evidence type="ECO:0000313" key="10">
    <source>
        <dbReference type="Proteomes" id="UP000019384"/>
    </source>
</evidence>
<comment type="similarity">
    <text evidence="6">Belongs to the uridine kinase family.</text>
</comment>
<dbReference type="STRING" id="1382522.W6MNL9"/>
<keyword evidence="5 6" id="KW-0418">Kinase</keyword>
<dbReference type="CDD" id="cd02023">
    <property type="entry name" value="UMPK"/>
    <property type="match status" value="1"/>
</dbReference>
<feature type="domain" description="Phosphoribosyltransferase" evidence="8">
    <location>
        <begin position="252"/>
        <end position="429"/>
    </location>
</feature>